<proteinExistence type="predicted"/>
<feature type="chain" id="PRO_5038560441" description="Secreted protein" evidence="1">
    <location>
        <begin position="19"/>
        <end position="68"/>
    </location>
</feature>
<dbReference type="AlphaFoldDB" id="A0A7C1JNC7"/>
<gene>
    <name evidence="2" type="ORF">ENQ35_01625</name>
</gene>
<sequence length="68" mass="7510">MMCYLHLLRWAAIPQAAAAIPRNTPSGRSRYHPVRYLTKTAPLGQPVLKLVHVSFARCLSPRHSGGTS</sequence>
<dbReference type="EMBL" id="DSMV01000104">
    <property type="protein sequence ID" value="HDW51437.1"/>
    <property type="molecule type" value="Genomic_DNA"/>
</dbReference>
<keyword evidence="1" id="KW-0732">Signal</keyword>
<evidence type="ECO:0008006" key="3">
    <source>
        <dbReference type="Google" id="ProtNLM"/>
    </source>
</evidence>
<protein>
    <recommendedName>
        <fullName evidence="3">Secreted protein</fullName>
    </recommendedName>
</protein>
<name>A0A7C1JNC7_9THEO</name>
<evidence type="ECO:0000313" key="2">
    <source>
        <dbReference type="EMBL" id="HDW51437.1"/>
    </source>
</evidence>
<reference evidence="2" key="1">
    <citation type="journal article" date="2020" name="mSystems">
        <title>Genome- and Community-Level Interaction Insights into Carbon Utilization and Element Cycling Functions of Hydrothermarchaeota in Hydrothermal Sediment.</title>
        <authorList>
            <person name="Zhou Z."/>
            <person name="Liu Y."/>
            <person name="Xu W."/>
            <person name="Pan J."/>
            <person name="Luo Z.H."/>
            <person name="Li M."/>
        </authorList>
    </citation>
    <scope>NUCLEOTIDE SEQUENCE [LARGE SCALE GENOMIC DNA]</scope>
    <source>
        <strain evidence="2">SpSt-301</strain>
    </source>
</reference>
<evidence type="ECO:0000256" key="1">
    <source>
        <dbReference type="SAM" id="SignalP"/>
    </source>
</evidence>
<organism evidence="2">
    <name type="scientific">Ammonifex degensii</name>
    <dbReference type="NCBI Taxonomy" id="42838"/>
    <lineage>
        <taxon>Bacteria</taxon>
        <taxon>Bacillati</taxon>
        <taxon>Bacillota</taxon>
        <taxon>Clostridia</taxon>
        <taxon>Thermoanaerobacterales</taxon>
        <taxon>Thermoanaerobacteraceae</taxon>
        <taxon>Ammonifex</taxon>
    </lineage>
</organism>
<accession>A0A7C1JNC7</accession>
<comment type="caution">
    <text evidence="2">The sequence shown here is derived from an EMBL/GenBank/DDBJ whole genome shotgun (WGS) entry which is preliminary data.</text>
</comment>
<feature type="signal peptide" evidence="1">
    <location>
        <begin position="1"/>
        <end position="18"/>
    </location>
</feature>